<dbReference type="Pfam" id="PF13855">
    <property type="entry name" value="LRR_8"/>
    <property type="match status" value="3"/>
</dbReference>
<comment type="similarity">
    <text evidence="3">Belongs to the RLP family.</text>
</comment>
<dbReference type="PANTHER" id="PTHR48062:SF22">
    <property type="entry name" value="LEUCINE-RICH REPEAT-CONTAINING N-TERMINAL PLANT-TYPE DOMAIN-CONTAINING PROTEIN"/>
    <property type="match status" value="1"/>
</dbReference>
<evidence type="ECO:0000256" key="5">
    <source>
        <dbReference type="ARBA" id="ARBA00022614"/>
    </source>
</evidence>
<dbReference type="AlphaFoldDB" id="A0A078HVA4"/>
<keyword evidence="11" id="KW-0325">Glycoprotein</keyword>
<dbReference type="InterPro" id="IPR001611">
    <property type="entry name" value="Leu-rich_rpt"/>
</dbReference>
<dbReference type="SMART" id="SM00369">
    <property type="entry name" value="LRR_TYP"/>
    <property type="match status" value="8"/>
</dbReference>
<dbReference type="InterPro" id="IPR003591">
    <property type="entry name" value="Leu-rich_rpt_typical-subtyp"/>
</dbReference>
<accession>A0A078HVA4</accession>
<evidence type="ECO:0000256" key="10">
    <source>
        <dbReference type="ARBA" id="ARBA00023170"/>
    </source>
</evidence>
<protein>
    <submittedName>
        <fullName evidence="13">BnaC02g22730D protein</fullName>
    </submittedName>
</protein>
<evidence type="ECO:0000313" key="13">
    <source>
        <dbReference type="EMBL" id="CDY42435.1"/>
    </source>
</evidence>
<name>A0A078HVA4_BRANA</name>
<dbReference type="Gene3D" id="3.80.10.10">
    <property type="entry name" value="Ribonuclease Inhibitor"/>
    <property type="match status" value="2"/>
</dbReference>
<dbReference type="Pfam" id="PF00560">
    <property type="entry name" value="LRR_1"/>
    <property type="match status" value="1"/>
</dbReference>
<evidence type="ECO:0000313" key="14">
    <source>
        <dbReference type="Proteomes" id="UP000028999"/>
    </source>
</evidence>
<evidence type="ECO:0000256" key="3">
    <source>
        <dbReference type="ARBA" id="ARBA00009592"/>
    </source>
</evidence>
<dbReference type="PaxDb" id="3708-A0A078HVA4"/>
<sequence>MAPKKDGDSVEESYLHLFRREWNFTRVNRILPPTPADLFAKRDLLRSRPFFWNSFTVERIRSARQRIRSRKGKGVASENEWNQRESRRKVVAEGSSLINEGMRVFNAALDGSFRESRISHFKAEEAERELFRFRKERRGKRAIVAEMKRRAALFATEFESFMDAQKFVGDFRECRGSVATLYESQNEDFSFPAELWDSIVVSEDTVEAGTGFILLPSVRERYEYFDRDSVFLGTFGHRFRRDRFSPQQGWHEQKDNQFSGLFDVVEGYKSLGRLRNLEILDFTSNKFNNSIFPYLSSATSLTTLFLRDNHMDGPFPAKELRDLINLELLDLSRNRVNGTIPVVVHRCCSILWWTGSLINSMATYSIHSRSCKLLKYLHLITTGICNLKNMEELDLSRHKLFGQFPSCLTSLSGLRVLDLSSNQMTGKLPSALSNLESLEYLSLFDNNFEGFFSLGSLANLSELRVLKLGSKSNSLQVPHFLLYQKDLHQVDLPDNKISGNFPSWLMENNTELKVLRLQNNYLTSFQLPKHTHGLTFLDVSMNEFNHMFPENIGWILPQLVSMNKSGNGFQGNLPFSLGNMKDNSYVDLSHDSFEGKIPRDFLKVPYSNISDLLLDNNHFTGKIGQGLRSLESLVILDISNNSLTGVIPSWIGELPSLVALLLSNNMLEGEIPMSLFNKSTLWLLDLSANILSGGIPPHIESSLTWVLLLQDNNLSGTIPDTLLMNSINIRDVNIGCFCGPITRQLCDLRNIHLLDLANNKLNGSIPSCFSNTSFGLGLEEDAFYSFDFSFGASSSSVGRYFSSLLGLDPFNAGFLARSTRTKIEFAIKHRYDSFIGENLQLLFGMDISKNELSGEIPADLGALMELQALNLSHNKLSGLIPKSLSGLKNVESLDLSSNRLQGQIPSQLSELSSLAVFNVSFNNLSGAIPQGRQFNTFDSQSFTGNPFLCGQPTNTSCGGNSIHPPDNVVEDEEGTIDMESFYWSFAAAYVTILVGLFASLIRASLPFDSPWSRFWFYKVEVSIHKVRNLLC</sequence>
<evidence type="ECO:0000256" key="12">
    <source>
        <dbReference type="SAM" id="Phobius"/>
    </source>
</evidence>
<dbReference type="SMART" id="SM00365">
    <property type="entry name" value="LRR_SD22"/>
    <property type="match status" value="3"/>
</dbReference>
<evidence type="ECO:0000256" key="4">
    <source>
        <dbReference type="ARBA" id="ARBA00022475"/>
    </source>
</evidence>
<reference evidence="13 14" key="1">
    <citation type="journal article" date="2014" name="Science">
        <title>Plant genetics. Early allopolyploid evolution in the post-Neolithic Brassica napus oilseed genome.</title>
        <authorList>
            <person name="Chalhoub B."/>
            <person name="Denoeud F."/>
            <person name="Liu S."/>
            <person name="Parkin I.A."/>
            <person name="Tang H."/>
            <person name="Wang X."/>
            <person name="Chiquet J."/>
            <person name="Belcram H."/>
            <person name="Tong C."/>
            <person name="Samans B."/>
            <person name="Correa M."/>
            <person name="Da Silva C."/>
            <person name="Just J."/>
            <person name="Falentin C."/>
            <person name="Koh C.S."/>
            <person name="Le Clainche I."/>
            <person name="Bernard M."/>
            <person name="Bento P."/>
            <person name="Noel B."/>
            <person name="Labadie K."/>
            <person name="Alberti A."/>
            <person name="Charles M."/>
            <person name="Arnaud D."/>
            <person name="Guo H."/>
            <person name="Daviaud C."/>
            <person name="Alamery S."/>
            <person name="Jabbari K."/>
            <person name="Zhao M."/>
            <person name="Edger P.P."/>
            <person name="Chelaifa H."/>
            <person name="Tack D."/>
            <person name="Lassalle G."/>
            <person name="Mestiri I."/>
            <person name="Schnel N."/>
            <person name="Le Paslier M.C."/>
            <person name="Fan G."/>
            <person name="Renault V."/>
            <person name="Bayer P.E."/>
            <person name="Golicz A.A."/>
            <person name="Manoli S."/>
            <person name="Lee T.H."/>
            <person name="Thi V.H."/>
            <person name="Chalabi S."/>
            <person name="Hu Q."/>
            <person name="Fan C."/>
            <person name="Tollenaere R."/>
            <person name="Lu Y."/>
            <person name="Battail C."/>
            <person name="Shen J."/>
            <person name="Sidebottom C.H."/>
            <person name="Wang X."/>
            <person name="Canaguier A."/>
            <person name="Chauveau A."/>
            <person name="Berard A."/>
            <person name="Deniot G."/>
            <person name="Guan M."/>
            <person name="Liu Z."/>
            <person name="Sun F."/>
            <person name="Lim Y.P."/>
            <person name="Lyons E."/>
            <person name="Town C.D."/>
            <person name="Bancroft I."/>
            <person name="Wang X."/>
            <person name="Meng J."/>
            <person name="Ma J."/>
            <person name="Pires J.C."/>
            <person name="King G.J."/>
            <person name="Brunel D."/>
            <person name="Delourme R."/>
            <person name="Renard M."/>
            <person name="Aury J.M."/>
            <person name="Adams K.L."/>
            <person name="Batley J."/>
            <person name="Snowdon R.J."/>
            <person name="Tost J."/>
            <person name="Edwards D."/>
            <person name="Zhou Y."/>
            <person name="Hua W."/>
            <person name="Sharpe A.G."/>
            <person name="Paterson A.H."/>
            <person name="Guan C."/>
            <person name="Wincker P."/>
        </authorList>
    </citation>
    <scope>NUCLEOTIDE SEQUENCE [LARGE SCALE GENOMIC DNA]</scope>
    <source>
        <strain evidence="14">cv. Darmor-bzh</strain>
    </source>
</reference>
<dbReference type="InterPro" id="IPR032675">
    <property type="entry name" value="LRR_dom_sf"/>
</dbReference>
<keyword evidence="4" id="KW-1003">Cell membrane</keyword>
<dbReference type="FunFam" id="3.80.10.10:FF:000095">
    <property type="entry name" value="LRR receptor-like serine/threonine-protein kinase GSO1"/>
    <property type="match status" value="1"/>
</dbReference>
<proteinExistence type="inferred from homology"/>
<dbReference type="PANTHER" id="PTHR48062">
    <property type="entry name" value="RECEPTOR-LIKE PROTEIN 14"/>
    <property type="match status" value="1"/>
</dbReference>
<gene>
    <name evidence="13" type="primary">BnaC02g22730D</name>
    <name evidence="13" type="ORF">GSBRNA2T00074744001</name>
</gene>
<dbReference type="FunFam" id="3.80.10.10:FF:000213">
    <property type="entry name" value="Tyrosine-sulfated glycopeptide receptor 1"/>
    <property type="match status" value="1"/>
</dbReference>
<keyword evidence="7" id="KW-0677">Repeat</keyword>
<keyword evidence="9 12" id="KW-0472">Membrane</keyword>
<dbReference type="EMBL" id="LK032524">
    <property type="protein sequence ID" value="CDY42435.1"/>
    <property type="molecule type" value="Genomic_DNA"/>
</dbReference>
<evidence type="ECO:0000256" key="9">
    <source>
        <dbReference type="ARBA" id="ARBA00023136"/>
    </source>
</evidence>
<dbReference type="STRING" id="3708.A0A078HVA4"/>
<keyword evidence="10" id="KW-0675">Receptor</keyword>
<keyword evidence="8 12" id="KW-1133">Transmembrane helix</keyword>
<dbReference type="InterPro" id="IPR051502">
    <property type="entry name" value="RLP_Defense_Trigger"/>
</dbReference>
<dbReference type="SUPFAM" id="SSF52047">
    <property type="entry name" value="RNI-like"/>
    <property type="match status" value="2"/>
</dbReference>
<keyword evidence="14" id="KW-1185">Reference proteome</keyword>
<evidence type="ECO:0000256" key="8">
    <source>
        <dbReference type="ARBA" id="ARBA00022989"/>
    </source>
</evidence>
<keyword evidence="6 12" id="KW-0812">Transmembrane</keyword>
<evidence type="ECO:0000256" key="2">
    <source>
        <dbReference type="ARBA" id="ARBA00004236"/>
    </source>
</evidence>
<keyword evidence="5" id="KW-0433">Leucine-rich repeat</keyword>
<evidence type="ECO:0000256" key="1">
    <source>
        <dbReference type="ARBA" id="ARBA00004167"/>
    </source>
</evidence>
<dbReference type="OMA" id="ASENEWN"/>
<feature type="transmembrane region" description="Helical" evidence="12">
    <location>
        <begin position="981"/>
        <end position="1001"/>
    </location>
</feature>
<evidence type="ECO:0000256" key="7">
    <source>
        <dbReference type="ARBA" id="ARBA00022737"/>
    </source>
</evidence>
<comment type="subcellular location">
    <subcellularLocation>
        <location evidence="2">Cell membrane</location>
    </subcellularLocation>
    <subcellularLocation>
        <location evidence="1">Membrane</location>
        <topology evidence="1">Single-pass membrane protein</topology>
    </subcellularLocation>
</comment>
<dbReference type="Gramene" id="CDY42435">
    <property type="protein sequence ID" value="CDY42435"/>
    <property type="gene ID" value="GSBRNA2T00074744001"/>
</dbReference>
<dbReference type="Proteomes" id="UP000028999">
    <property type="component" value="Unassembled WGS sequence"/>
</dbReference>
<organism evidence="13 14">
    <name type="scientific">Brassica napus</name>
    <name type="common">Rape</name>
    <dbReference type="NCBI Taxonomy" id="3708"/>
    <lineage>
        <taxon>Eukaryota</taxon>
        <taxon>Viridiplantae</taxon>
        <taxon>Streptophyta</taxon>
        <taxon>Embryophyta</taxon>
        <taxon>Tracheophyta</taxon>
        <taxon>Spermatophyta</taxon>
        <taxon>Magnoliopsida</taxon>
        <taxon>eudicotyledons</taxon>
        <taxon>Gunneridae</taxon>
        <taxon>Pentapetalae</taxon>
        <taxon>rosids</taxon>
        <taxon>malvids</taxon>
        <taxon>Brassicales</taxon>
        <taxon>Brassicaceae</taxon>
        <taxon>Brassiceae</taxon>
        <taxon>Brassica</taxon>
    </lineage>
</organism>
<evidence type="ECO:0000256" key="11">
    <source>
        <dbReference type="ARBA" id="ARBA00023180"/>
    </source>
</evidence>
<dbReference type="PRINTS" id="PR00019">
    <property type="entry name" value="LEURICHRPT"/>
</dbReference>
<evidence type="ECO:0000256" key="6">
    <source>
        <dbReference type="ARBA" id="ARBA00022692"/>
    </source>
</evidence>
<dbReference type="GO" id="GO:0005886">
    <property type="term" value="C:plasma membrane"/>
    <property type="evidence" value="ECO:0007669"/>
    <property type="project" value="UniProtKB-SubCell"/>
</dbReference>